<evidence type="ECO:0000313" key="2">
    <source>
        <dbReference type="Proteomes" id="UP000187012"/>
    </source>
</evidence>
<keyword evidence="2" id="KW-1185">Reference proteome</keyword>
<dbReference type="STRING" id="1247936.BN2475_110022"/>
<dbReference type="AlphaFoldDB" id="A0A1N7RQ80"/>
<dbReference type="EMBL" id="CYGX02000011">
    <property type="protein sequence ID" value="SIT37291.1"/>
    <property type="molecule type" value="Genomic_DNA"/>
</dbReference>
<sequence length="60" mass="6742">MDKDKGLCRRELARGFLSALLTQSLCAVGMDRATVAAPCCLMAIAHEHRITLHRHLQVRR</sequence>
<accession>A0A1N7RQ80</accession>
<gene>
    <name evidence="1" type="ORF">BN2475_110022</name>
</gene>
<protein>
    <submittedName>
        <fullName evidence="1">Uncharacterized protein</fullName>
    </submittedName>
</protein>
<reference evidence="1 2" key="1">
    <citation type="submission" date="2016-12" db="EMBL/GenBank/DDBJ databases">
        <authorList>
            <person name="Song W.-J."/>
            <person name="Kurnit D.M."/>
        </authorList>
    </citation>
    <scope>NUCLEOTIDE SEQUENCE [LARGE SCALE GENOMIC DNA]</scope>
    <source>
        <strain evidence="1 2">STM7296</strain>
    </source>
</reference>
<evidence type="ECO:0000313" key="1">
    <source>
        <dbReference type="EMBL" id="SIT37291.1"/>
    </source>
</evidence>
<name>A0A1N7RQ80_9BURK</name>
<proteinExistence type="predicted"/>
<organism evidence="1 2">
    <name type="scientific">Paraburkholderia ribeironis</name>
    <dbReference type="NCBI Taxonomy" id="1247936"/>
    <lineage>
        <taxon>Bacteria</taxon>
        <taxon>Pseudomonadati</taxon>
        <taxon>Pseudomonadota</taxon>
        <taxon>Betaproteobacteria</taxon>
        <taxon>Burkholderiales</taxon>
        <taxon>Burkholderiaceae</taxon>
        <taxon>Paraburkholderia</taxon>
    </lineage>
</organism>
<dbReference type="Proteomes" id="UP000187012">
    <property type="component" value="Unassembled WGS sequence"/>
</dbReference>